<protein>
    <submittedName>
        <fullName evidence="2">Uncharacterized protein</fullName>
    </submittedName>
</protein>
<evidence type="ECO:0000313" key="3">
    <source>
        <dbReference type="Proteomes" id="UP000499080"/>
    </source>
</evidence>
<accession>A0A4Y2F8Q8</accession>
<evidence type="ECO:0000313" key="2">
    <source>
        <dbReference type="EMBL" id="GBM36846.1"/>
    </source>
</evidence>
<dbReference type="OrthoDB" id="8053070at2759"/>
<dbReference type="PANTHER" id="PTHR33244:SF3">
    <property type="entry name" value="PEPTIDASE A2 DOMAIN-CONTAINING PROTEIN"/>
    <property type="match status" value="1"/>
</dbReference>
<name>A0A4Y2F8Q8_ARAVE</name>
<proteinExistence type="predicted"/>
<dbReference type="AlphaFoldDB" id="A0A4Y2F8Q8"/>
<reference evidence="2 3" key="1">
    <citation type="journal article" date="2019" name="Sci. Rep.">
        <title>Orb-weaving spider Araneus ventricosus genome elucidates the spidroin gene catalogue.</title>
        <authorList>
            <person name="Kono N."/>
            <person name="Nakamura H."/>
            <person name="Ohtoshi R."/>
            <person name="Moran D.A.P."/>
            <person name="Shinohara A."/>
            <person name="Yoshida Y."/>
            <person name="Fujiwara M."/>
            <person name="Mori M."/>
            <person name="Tomita M."/>
            <person name="Arakawa K."/>
        </authorList>
    </citation>
    <scope>NUCLEOTIDE SEQUENCE [LARGE SCALE GENOMIC DNA]</scope>
</reference>
<dbReference type="PANTHER" id="PTHR33244">
    <property type="entry name" value="INTEGRASE CATALYTIC DOMAIN-CONTAINING PROTEIN-RELATED"/>
    <property type="match status" value="1"/>
</dbReference>
<dbReference type="Proteomes" id="UP000499080">
    <property type="component" value="Unassembled WGS sequence"/>
</dbReference>
<comment type="caution">
    <text evidence="2">The sequence shown here is derived from an EMBL/GenBank/DDBJ whole genome shotgun (WGS) entry which is preliminary data.</text>
</comment>
<evidence type="ECO:0000256" key="1">
    <source>
        <dbReference type="SAM" id="MobiDB-lite"/>
    </source>
</evidence>
<organism evidence="2 3">
    <name type="scientific">Araneus ventricosus</name>
    <name type="common">Orbweaver spider</name>
    <name type="synonym">Epeira ventricosa</name>
    <dbReference type="NCBI Taxonomy" id="182803"/>
    <lineage>
        <taxon>Eukaryota</taxon>
        <taxon>Metazoa</taxon>
        <taxon>Ecdysozoa</taxon>
        <taxon>Arthropoda</taxon>
        <taxon>Chelicerata</taxon>
        <taxon>Arachnida</taxon>
        <taxon>Araneae</taxon>
        <taxon>Araneomorphae</taxon>
        <taxon>Entelegynae</taxon>
        <taxon>Araneoidea</taxon>
        <taxon>Araneidae</taxon>
        <taxon>Araneus</taxon>
    </lineage>
</organism>
<feature type="region of interest" description="Disordered" evidence="1">
    <location>
        <begin position="82"/>
        <end position="106"/>
    </location>
</feature>
<dbReference type="EMBL" id="BGPR01000822">
    <property type="protein sequence ID" value="GBM36846.1"/>
    <property type="molecule type" value="Genomic_DNA"/>
</dbReference>
<gene>
    <name evidence="2" type="ORF">AVEN_82836_1</name>
</gene>
<sequence>MGRVLRTVLPTKSSLLKPKFSTDGTVKRLKDNQSKKAYCDKSTVKSSTLNPKQTVYVQMGHIDWTPGTVLKKLDTPRSYLVKTAAGGGPRRNKIHLRPDHNPNNSS</sequence>
<keyword evidence="3" id="KW-1185">Reference proteome</keyword>